<dbReference type="Proteomes" id="UP000310334">
    <property type="component" value="Unassembled WGS sequence"/>
</dbReference>
<organism evidence="9 10">
    <name type="scientific">Metabacillus sediminilitoris</name>
    <dbReference type="NCBI Taxonomy" id="2567941"/>
    <lineage>
        <taxon>Bacteria</taxon>
        <taxon>Bacillati</taxon>
        <taxon>Bacillota</taxon>
        <taxon>Bacilli</taxon>
        <taxon>Bacillales</taxon>
        <taxon>Bacillaceae</taxon>
        <taxon>Metabacillus</taxon>
    </lineage>
</organism>
<feature type="transmembrane region" description="Helical" evidence="8">
    <location>
        <begin position="27"/>
        <end position="44"/>
    </location>
</feature>
<comment type="similarity">
    <text evidence="8">Belongs to the FtsQ/DivIB family. DivIB subfamily.</text>
</comment>
<dbReference type="Pfam" id="PF08478">
    <property type="entry name" value="POTRA_1"/>
    <property type="match status" value="1"/>
</dbReference>
<keyword evidence="10" id="KW-1185">Reference proteome</keyword>
<evidence type="ECO:0000256" key="3">
    <source>
        <dbReference type="ARBA" id="ARBA00022618"/>
    </source>
</evidence>
<evidence type="ECO:0000256" key="7">
    <source>
        <dbReference type="ARBA" id="ARBA00023306"/>
    </source>
</evidence>
<keyword evidence="7 8" id="KW-0131">Cell cycle</keyword>
<dbReference type="InterPro" id="IPR005548">
    <property type="entry name" value="Cell_div_FtsQ/DivIB_C"/>
</dbReference>
<dbReference type="Gene3D" id="3.10.20.310">
    <property type="entry name" value="membrane protein fhac"/>
    <property type="match status" value="1"/>
</dbReference>
<keyword evidence="4 8" id="KW-0812">Transmembrane</keyword>
<accession>A0A4V3WG68</accession>
<keyword evidence="5 8" id="KW-1133">Transmembrane helix</keyword>
<comment type="function">
    <text evidence="8">Cell division protein that may be involved in stabilizing or promoting the assembly of the division complex.</text>
</comment>
<evidence type="ECO:0000256" key="2">
    <source>
        <dbReference type="ARBA" id="ARBA00022475"/>
    </source>
</evidence>
<name>A0A4V3WG68_9BACI</name>
<dbReference type="AlphaFoldDB" id="A0A4V3WG68"/>
<sequence length="263" mass="30039">MEKKVVSLEDRIPKLQQQRKQKSNRRLISFLSVFFLLILLVIYFQSPLSKVASVSVEGNETVESKKIIEMSGITTSSGFWNINSKEIKNAVGKHLQIKSVTIKKKLPNHIVLVVEEHKSIAYLEKDGAFLSILENGQVLKDRKETAPADAPVLINWKSEEAIKEMVSELTKISPSIFNSISEIHYTPDKTDPWLVRLYMNDGYEVIASVRTFSKKMETYPEIVSQLEEDIKGVIHFEVGTYFESYEPLPKEEEDNESQNETEG</sequence>
<proteinExistence type="inferred from homology"/>
<dbReference type="GO" id="GO:0043093">
    <property type="term" value="P:FtsZ-dependent cytokinesis"/>
    <property type="evidence" value="ECO:0007669"/>
    <property type="project" value="UniProtKB-UniRule"/>
</dbReference>
<dbReference type="GO" id="GO:0032153">
    <property type="term" value="C:cell division site"/>
    <property type="evidence" value="ECO:0007669"/>
    <property type="project" value="UniProtKB-UniRule"/>
</dbReference>
<dbReference type="EMBL" id="SSNT01000001">
    <property type="protein sequence ID" value="THF83093.1"/>
    <property type="molecule type" value="Genomic_DNA"/>
</dbReference>
<reference evidence="9 10" key="1">
    <citation type="submission" date="2019-04" db="EMBL/GenBank/DDBJ databases">
        <title>Bacillus sediminilitoris sp. nov., isolated from a tidal flat sediment on the East China Sea.</title>
        <authorList>
            <person name="Wei Y."/>
            <person name="Mao H."/>
            <person name="Fang J."/>
        </authorList>
    </citation>
    <scope>NUCLEOTIDE SEQUENCE [LARGE SCALE GENOMIC DNA]</scope>
    <source>
        <strain evidence="9 10">DSL-17</strain>
    </source>
</reference>
<dbReference type="InterPro" id="IPR034746">
    <property type="entry name" value="POTRA"/>
</dbReference>
<keyword evidence="2 8" id="KW-1003">Cell membrane</keyword>
<evidence type="ECO:0000256" key="1">
    <source>
        <dbReference type="ARBA" id="ARBA00004370"/>
    </source>
</evidence>
<evidence type="ECO:0000256" key="8">
    <source>
        <dbReference type="HAMAP-Rule" id="MF_00912"/>
    </source>
</evidence>
<evidence type="ECO:0000313" key="9">
    <source>
        <dbReference type="EMBL" id="THF83093.1"/>
    </source>
</evidence>
<dbReference type="InterPro" id="IPR050487">
    <property type="entry name" value="FtsQ_DivIB"/>
</dbReference>
<evidence type="ECO:0000256" key="6">
    <source>
        <dbReference type="ARBA" id="ARBA00023136"/>
    </source>
</evidence>
<evidence type="ECO:0000256" key="5">
    <source>
        <dbReference type="ARBA" id="ARBA00022989"/>
    </source>
</evidence>
<dbReference type="InterPro" id="IPR013685">
    <property type="entry name" value="POTRA_FtsQ_type"/>
</dbReference>
<gene>
    <name evidence="8" type="primary">divIB</name>
    <name evidence="9" type="ORF">E6W99_01630</name>
</gene>
<protein>
    <recommendedName>
        <fullName evidence="8">Cell division protein DivIB</fullName>
    </recommendedName>
</protein>
<dbReference type="Pfam" id="PF03799">
    <property type="entry name" value="FtsQ_DivIB_C"/>
    <property type="match status" value="1"/>
</dbReference>
<keyword evidence="6 8" id="KW-0472">Membrane</keyword>
<dbReference type="OrthoDB" id="1819027at2"/>
<dbReference type="InterPro" id="IPR026580">
    <property type="entry name" value="DivIB"/>
</dbReference>
<dbReference type="PANTHER" id="PTHR37820">
    <property type="entry name" value="CELL DIVISION PROTEIN DIVIB"/>
    <property type="match status" value="1"/>
</dbReference>
<evidence type="ECO:0000256" key="4">
    <source>
        <dbReference type="ARBA" id="ARBA00022692"/>
    </source>
</evidence>
<dbReference type="PROSITE" id="PS51779">
    <property type="entry name" value="POTRA"/>
    <property type="match status" value="1"/>
</dbReference>
<dbReference type="RefSeq" id="WP_136351324.1">
    <property type="nucleotide sequence ID" value="NZ_CP046266.1"/>
</dbReference>
<dbReference type="Gene3D" id="3.40.50.10960">
    <property type="match status" value="1"/>
</dbReference>
<comment type="subcellular location">
    <subcellularLocation>
        <location evidence="8">Cell membrane</location>
        <topology evidence="8">Single-pass type II membrane protein</topology>
    </subcellularLocation>
    <subcellularLocation>
        <location evidence="1">Membrane</location>
    </subcellularLocation>
    <text evidence="8">Localizes to the division septum.</text>
</comment>
<comment type="caution">
    <text evidence="9">The sequence shown here is derived from an EMBL/GenBank/DDBJ whole genome shotgun (WGS) entry which is preliminary data.</text>
</comment>
<dbReference type="PANTHER" id="PTHR37820:SF1">
    <property type="entry name" value="CELL DIVISION PROTEIN FTSQ"/>
    <property type="match status" value="1"/>
</dbReference>
<evidence type="ECO:0000313" key="10">
    <source>
        <dbReference type="Proteomes" id="UP000310334"/>
    </source>
</evidence>
<keyword evidence="3 8" id="KW-0132">Cell division</keyword>
<dbReference type="GO" id="GO:0005886">
    <property type="term" value="C:plasma membrane"/>
    <property type="evidence" value="ECO:0007669"/>
    <property type="project" value="UniProtKB-SubCell"/>
</dbReference>
<dbReference type="HAMAP" id="MF_00912">
    <property type="entry name" value="DivIB"/>
    <property type="match status" value="1"/>
</dbReference>